<accession>A0A5C3QF66</accession>
<dbReference type="AlphaFoldDB" id="A0A5C3QF66"/>
<sequence>MSIVSFSTGAIERHKLERPEKGERTEPQISFRAFVEELDTGDSFTTTLVDILVRELADRRMRVIDEKRAISESTVKNLRSLTQHTRVPRDNHIRRLIRRPSASHLNAELMTDGPDVMFMDDDSDEVDTIVDSGVGSSEGVHLGSELYDAYTRTAPWPVLPHPPRSFPPSYPGDDDVPSAPLSPSSPSSTSRPPWSMPPLPILQPYSLTRQPSVRRSMSTYRPPSRYRDFSEHTHARRTSLRQSSSTPDPRDDTERSDSFHPVSVRPRRTWTSWFSDPARSPWATSASTSDPDPNPHMPWASSDHLPLPTPSSTSSSQGDEDESFSAVRPRVRRLRRGGLRAPESMTFRDTSTPLAPLAGPASTLFGPGPAAMPPSPISTPVSPPDTAARTLENETARIHENEPEADESFPAQSSSDVAG</sequence>
<feature type="compositionally biased region" description="Pro residues" evidence="1">
    <location>
        <begin position="370"/>
        <end position="383"/>
    </location>
</feature>
<proteinExistence type="predicted"/>
<evidence type="ECO:0000256" key="1">
    <source>
        <dbReference type="SAM" id="MobiDB-lite"/>
    </source>
</evidence>
<protein>
    <submittedName>
        <fullName evidence="2">Uncharacterized protein</fullName>
    </submittedName>
</protein>
<feature type="compositionally biased region" description="Basic residues" evidence="1">
    <location>
        <begin position="329"/>
        <end position="338"/>
    </location>
</feature>
<evidence type="ECO:0000313" key="3">
    <source>
        <dbReference type="Proteomes" id="UP000305067"/>
    </source>
</evidence>
<feature type="compositionally biased region" description="Basic and acidic residues" evidence="1">
    <location>
        <begin position="391"/>
        <end position="402"/>
    </location>
</feature>
<feature type="compositionally biased region" description="Low complexity" evidence="1">
    <location>
        <begin position="301"/>
        <end position="316"/>
    </location>
</feature>
<feature type="compositionally biased region" description="Low complexity" evidence="1">
    <location>
        <begin position="177"/>
        <end position="193"/>
    </location>
</feature>
<evidence type="ECO:0000313" key="2">
    <source>
        <dbReference type="EMBL" id="TFL00695.1"/>
    </source>
</evidence>
<reference evidence="2 3" key="1">
    <citation type="journal article" date="2019" name="Nat. Ecol. Evol.">
        <title>Megaphylogeny resolves global patterns of mushroom evolution.</title>
        <authorList>
            <person name="Varga T."/>
            <person name="Krizsan K."/>
            <person name="Foldi C."/>
            <person name="Dima B."/>
            <person name="Sanchez-Garcia M."/>
            <person name="Sanchez-Ramirez S."/>
            <person name="Szollosi G.J."/>
            <person name="Szarkandi J.G."/>
            <person name="Papp V."/>
            <person name="Albert L."/>
            <person name="Andreopoulos W."/>
            <person name="Angelini C."/>
            <person name="Antonin V."/>
            <person name="Barry K.W."/>
            <person name="Bougher N.L."/>
            <person name="Buchanan P."/>
            <person name="Buyck B."/>
            <person name="Bense V."/>
            <person name="Catcheside P."/>
            <person name="Chovatia M."/>
            <person name="Cooper J."/>
            <person name="Damon W."/>
            <person name="Desjardin D."/>
            <person name="Finy P."/>
            <person name="Geml J."/>
            <person name="Haridas S."/>
            <person name="Hughes K."/>
            <person name="Justo A."/>
            <person name="Karasinski D."/>
            <person name="Kautmanova I."/>
            <person name="Kiss B."/>
            <person name="Kocsube S."/>
            <person name="Kotiranta H."/>
            <person name="LaButti K.M."/>
            <person name="Lechner B.E."/>
            <person name="Liimatainen K."/>
            <person name="Lipzen A."/>
            <person name="Lukacs Z."/>
            <person name="Mihaltcheva S."/>
            <person name="Morgado L.N."/>
            <person name="Niskanen T."/>
            <person name="Noordeloos M.E."/>
            <person name="Ohm R.A."/>
            <person name="Ortiz-Santana B."/>
            <person name="Ovrebo C."/>
            <person name="Racz N."/>
            <person name="Riley R."/>
            <person name="Savchenko A."/>
            <person name="Shiryaev A."/>
            <person name="Soop K."/>
            <person name="Spirin V."/>
            <person name="Szebenyi C."/>
            <person name="Tomsovsky M."/>
            <person name="Tulloss R.E."/>
            <person name="Uehling J."/>
            <person name="Grigoriev I.V."/>
            <person name="Vagvolgyi C."/>
            <person name="Papp T."/>
            <person name="Martin F.M."/>
            <person name="Miettinen O."/>
            <person name="Hibbett D.S."/>
            <person name="Nagy L.G."/>
        </authorList>
    </citation>
    <scope>NUCLEOTIDE SEQUENCE [LARGE SCALE GENOMIC DNA]</scope>
    <source>
        <strain evidence="2 3">CBS 309.79</strain>
    </source>
</reference>
<dbReference type="EMBL" id="ML178828">
    <property type="protein sequence ID" value="TFL00695.1"/>
    <property type="molecule type" value="Genomic_DNA"/>
</dbReference>
<keyword evidence="3" id="KW-1185">Reference proteome</keyword>
<gene>
    <name evidence="2" type="ORF">BDV98DRAFT_594012</name>
</gene>
<dbReference type="OrthoDB" id="3253137at2759"/>
<feature type="region of interest" description="Disordered" evidence="1">
    <location>
        <begin position="164"/>
        <end position="419"/>
    </location>
</feature>
<feature type="compositionally biased region" description="Polar residues" evidence="1">
    <location>
        <begin position="205"/>
        <end position="221"/>
    </location>
</feature>
<feature type="compositionally biased region" description="Polar residues" evidence="1">
    <location>
        <begin position="282"/>
        <end position="291"/>
    </location>
</feature>
<organism evidence="2 3">
    <name type="scientific">Pterulicium gracile</name>
    <dbReference type="NCBI Taxonomy" id="1884261"/>
    <lineage>
        <taxon>Eukaryota</taxon>
        <taxon>Fungi</taxon>
        <taxon>Dikarya</taxon>
        <taxon>Basidiomycota</taxon>
        <taxon>Agaricomycotina</taxon>
        <taxon>Agaricomycetes</taxon>
        <taxon>Agaricomycetidae</taxon>
        <taxon>Agaricales</taxon>
        <taxon>Pleurotineae</taxon>
        <taxon>Pterulaceae</taxon>
        <taxon>Pterulicium</taxon>
    </lineage>
</organism>
<dbReference type="Proteomes" id="UP000305067">
    <property type="component" value="Unassembled WGS sequence"/>
</dbReference>
<dbReference type="STRING" id="1884261.A0A5C3QF66"/>
<feature type="compositionally biased region" description="Basic and acidic residues" evidence="1">
    <location>
        <begin position="248"/>
        <end position="258"/>
    </location>
</feature>
<feature type="compositionally biased region" description="Polar residues" evidence="1">
    <location>
        <begin position="410"/>
        <end position="419"/>
    </location>
</feature>
<name>A0A5C3QF66_9AGAR</name>